<dbReference type="Proteomes" id="UP000247810">
    <property type="component" value="Unassembled WGS sequence"/>
</dbReference>
<feature type="signal peptide" evidence="2">
    <location>
        <begin position="1"/>
        <end position="17"/>
    </location>
</feature>
<proteinExistence type="predicted"/>
<gene>
    <name evidence="3" type="ORF">BO71DRAFT_480526</name>
</gene>
<dbReference type="AlphaFoldDB" id="A0A319E327"/>
<evidence type="ECO:0000313" key="4">
    <source>
        <dbReference type="Proteomes" id="UP000247810"/>
    </source>
</evidence>
<feature type="compositionally biased region" description="Low complexity" evidence="1">
    <location>
        <begin position="155"/>
        <end position="169"/>
    </location>
</feature>
<organism evidence="3 4">
    <name type="scientific">Aspergillus ellipticus CBS 707.79</name>
    <dbReference type="NCBI Taxonomy" id="1448320"/>
    <lineage>
        <taxon>Eukaryota</taxon>
        <taxon>Fungi</taxon>
        <taxon>Dikarya</taxon>
        <taxon>Ascomycota</taxon>
        <taxon>Pezizomycotina</taxon>
        <taxon>Eurotiomycetes</taxon>
        <taxon>Eurotiomycetidae</taxon>
        <taxon>Eurotiales</taxon>
        <taxon>Aspergillaceae</taxon>
        <taxon>Aspergillus</taxon>
        <taxon>Aspergillus subgen. Circumdati</taxon>
    </lineage>
</organism>
<feature type="compositionally biased region" description="Basic and acidic residues" evidence="1">
    <location>
        <begin position="87"/>
        <end position="105"/>
    </location>
</feature>
<accession>A0A319E327</accession>
<evidence type="ECO:0000256" key="1">
    <source>
        <dbReference type="SAM" id="MobiDB-lite"/>
    </source>
</evidence>
<evidence type="ECO:0000256" key="2">
    <source>
        <dbReference type="SAM" id="SignalP"/>
    </source>
</evidence>
<sequence>MLAILTALCSCSKPSKAIPEPTNQNQRPYTGTHPPPFPISASSSSLSPNAPTYNTPPLPAYTPHPHHLNEKTLEAHLRDPPISSSDHNLDEKLPHAHTESERAEDVTSDASSAISFPSTTHSYGNTSTATRETPPPPYSPWRGAGRAGTESPVPSLSMSVESRSESSGSSDGGGEERAEQGMVQIAAPRAVFLGRGRWAGEDDGSERGDR</sequence>
<feature type="chain" id="PRO_5016351870" evidence="2">
    <location>
        <begin position="18"/>
        <end position="210"/>
    </location>
</feature>
<keyword evidence="4" id="KW-1185">Reference proteome</keyword>
<protein>
    <submittedName>
        <fullName evidence="3">Uncharacterized protein</fullName>
    </submittedName>
</protein>
<dbReference type="VEuPathDB" id="FungiDB:BO71DRAFT_480526"/>
<feature type="compositionally biased region" description="Polar residues" evidence="1">
    <location>
        <begin position="108"/>
        <end position="131"/>
    </location>
</feature>
<feature type="compositionally biased region" description="Basic and acidic residues" evidence="1">
    <location>
        <begin position="67"/>
        <end position="79"/>
    </location>
</feature>
<feature type="region of interest" description="Disordered" evidence="1">
    <location>
        <begin position="13"/>
        <end position="188"/>
    </location>
</feature>
<dbReference type="EMBL" id="KZ825814">
    <property type="protein sequence ID" value="PYH98163.1"/>
    <property type="molecule type" value="Genomic_DNA"/>
</dbReference>
<dbReference type="OrthoDB" id="4508018at2759"/>
<feature type="compositionally biased region" description="Low complexity" evidence="1">
    <location>
        <begin position="39"/>
        <end position="51"/>
    </location>
</feature>
<name>A0A319E327_9EURO</name>
<keyword evidence="2" id="KW-0732">Signal</keyword>
<reference evidence="3 4" key="1">
    <citation type="submission" date="2018-02" db="EMBL/GenBank/DDBJ databases">
        <title>The genomes of Aspergillus section Nigri reveals drivers in fungal speciation.</title>
        <authorList>
            <consortium name="DOE Joint Genome Institute"/>
            <person name="Vesth T.C."/>
            <person name="Nybo J."/>
            <person name="Theobald S."/>
            <person name="Brandl J."/>
            <person name="Frisvad J.C."/>
            <person name="Nielsen K.F."/>
            <person name="Lyhne E.K."/>
            <person name="Kogle M.E."/>
            <person name="Kuo A."/>
            <person name="Riley R."/>
            <person name="Clum A."/>
            <person name="Nolan M."/>
            <person name="Lipzen A."/>
            <person name="Salamov A."/>
            <person name="Henrissat B."/>
            <person name="Wiebenga A."/>
            <person name="De vries R.P."/>
            <person name="Grigoriev I.V."/>
            <person name="Mortensen U.H."/>
            <person name="Andersen M.R."/>
            <person name="Baker S.E."/>
        </authorList>
    </citation>
    <scope>NUCLEOTIDE SEQUENCE [LARGE SCALE GENOMIC DNA]</scope>
    <source>
        <strain evidence="3 4">CBS 707.79</strain>
    </source>
</reference>
<dbReference type="STRING" id="1448320.A0A319E327"/>
<evidence type="ECO:0000313" key="3">
    <source>
        <dbReference type="EMBL" id="PYH98163.1"/>
    </source>
</evidence>